<sequence>MHKRREHLPSPVKQRILWSSPLKGMERPVRSFKSFIRTVPPNPGIESQKPLPPIPSSPNSPDEVSIDSPIIPLPKNSTKFAPWQAPTQWEWDLSPSHTRPINTTSIFPNRNYHPLLPEASRAPFNPKSEMFTGIVDTGDAQRGPFYAGFKAMEDKPVPPPRNPSRLSMSGKISGRSGSDSSASSVPSDHQSSLSPSFHSETRQDQPSTSHLHSDNDTPNVGQASYRVSDASTKAKAFASLGIGSPRNSKDVWQGWTWTNRSDASQADEVGPHPLILRGKDLQPLVGNDLSASKEVHMLGLEDKLQQLSFSQDYHDVLAHQYHETYIQPAEVPKYQTSGRITPRSKFGVQAQFPQREHEMIPRPLAWRKSSGSSSSSSCSKRRPVDAEPVTTSRPRKMHKKVPSWVPLQHLYVSETRLATSEDAPSHSTRGMDIPRSSRTGMTKNLSPKKPHRFPNLMAHARGLRSHKHHSGPDDPTTIAANSPQRSVRPPRSHTPAHPSRPTVPLLRLPGGLALVRNPPSETLRPEASNMSHPSPFIDTWHNWPHTDSPFPPSSGYRRPSSAYSQSLAASPVAPGIAINNRMRSSISSLPSSRPYSSNASLPSSPLAQELFLPRTPPPLPTKQPRVSPTVSPLSTSSGRRYLESFFEDDTADNNPYKPGLFDKARDVRDAWKRQQKEAKQEKLKQSIRVLGPLDVTGVNRRSNREASVLVDSKYNWRKPGAEYMASNFI</sequence>
<reference evidence="2" key="1">
    <citation type="submission" date="2020-01" db="EMBL/GenBank/DDBJ databases">
        <authorList>
            <consortium name="DOE Joint Genome Institute"/>
            <person name="Haridas S."/>
            <person name="Albert R."/>
            <person name="Binder M."/>
            <person name="Bloem J."/>
            <person name="Labutti K."/>
            <person name="Salamov A."/>
            <person name="Andreopoulos B."/>
            <person name="Baker S.E."/>
            <person name="Barry K."/>
            <person name="Bills G."/>
            <person name="Bluhm B.H."/>
            <person name="Cannon C."/>
            <person name="Castanera R."/>
            <person name="Culley D.E."/>
            <person name="Daum C."/>
            <person name="Ezra D."/>
            <person name="Gonzalez J.B."/>
            <person name="Henrissat B."/>
            <person name="Kuo A."/>
            <person name="Liang C."/>
            <person name="Lipzen A."/>
            <person name="Lutzoni F."/>
            <person name="Magnuson J."/>
            <person name="Mondo S."/>
            <person name="Nolan M."/>
            <person name="Ohm R."/>
            <person name="Pangilinan J."/>
            <person name="Park H.-J."/>
            <person name="Ramirez L."/>
            <person name="Alfaro M."/>
            <person name="Sun H."/>
            <person name="Tritt A."/>
            <person name="Yoshinaga Y."/>
            <person name="Zwiers L.-H."/>
            <person name="Turgeon B.G."/>
            <person name="Goodwin S.B."/>
            <person name="Spatafora J.W."/>
            <person name="Crous P.W."/>
            <person name="Grigoriev I.V."/>
        </authorList>
    </citation>
    <scope>NUCLEOTIDE SEQUENCE</scope>
    <source>
        <strain evidence="2">IPT5</strain>
    </source>
</reference>
<feature type="compositionally biased region" description="Polar residues" evidence="1">
    <location>
        <begin position="193"/>
        <end position="222"/>
    </location>
</feature>
<name>A0A6A7AYF9_9PLEO</name>
<feature type="compositionally biased region" description="Low complexity" evidence="1">
    <location>
        <begin position="622"/>
        <end position="635"/>
    </location>
</feature>
<evidence type="ECO:0000313" key="2">
    <source>
        <dbReference type="EMBL" id="KAF2847854.1"/>
    </source>
</evidence>
<proteinExistence type="predicted"/>
<feature type="compositionally biased region" description="Polar residues" evidence="1">
    <location>
        <begin position="436"/>
        <end position="445"/>
    </location>
</feature>
<keyword evidence="3" id="KW-1185">Reference proteome</keyword>
<feature type="region of interest" description="Disordered" evidence="1">
    <location>
        <begin position="150"/>
        <end position="223"/>
    </location>
</feature>
<evidence type="ECO:0000256" key="1">
    <source>
        <dbReference type="SAM" id="MobiDB-lite"/>
    </source>
</evidence>
<feature type="region of interest" description="Disordered" evidence="1">
    <location>
        <begin position="363"/>
        <end position="399"/>
    </location>
</feature>
<feature type="compositionally biased region" description="Low complexity" evidence="1">
    <location>
        <begin position="169"/>
        <end position="192"/>
    </location>
</feature>
<dbReference type="OrthoDB" id="3771671at2759"/>
<dbReference type="AlphaFoldDB" id="A0A6A7AYF9"/>
<dbReference type="Proteomes" id="UP000799423">
    <property type="component" value="Unassembled WGS sequence"/>
</dbReference>
<gene>
    <name evidence="2" type="ORF">T440DRAFT_183559</name>
</gene>
<protein>
    <submittedName>
        <fullName evidence="2">Uncharacterized protein</fullName>
    </submittedName>
</protein>
<feature type="region of interest" description="Disordered" evidence="1">
    <location>
        <begin position="37"/>
        <end position="66"/>
    </location>
</feature>
<feature type="region of interest" description="Disordered" evidence="1">
    <location>
        <begin position="609"/>
        <end position="635"/>
    </location>
</feature>
<feature type="compositionally biased region" description="Low complexity" evidence="1">
    <location>
        <begin position="369"/>
        <end position="378"/>
    </location>
</feature>
<accession>A0A6A7AYF9</accession>
<dbReference type="EMBL" id="MU006322">
    <property type="protein sequence ID" value="KAF2847854.1"/>
    <property type="molecule type" value="Genomic_DNA"/>
</dbReference>
<organism evidence="2 3">
    <name type="scientific">Plenodomus tracheiphilus IPT5</name>
    <dbReference type="NCBI Taxonomy" id="1408161"/>
    <lineage>
        <taxon>Eukaryota</taxon>
        <taxon>Fungi</taxon>
        <taxon>Dikarya</taxon>
        <taxon>Ascomycota</taxon>
        <taxon>Pezizomycotina</taxon>
        <taxon>Dothideomycetes</taxon>
        <taxon>Pleosporomycetidae</taxon>
        <taxon>Pleosporales</taxon>
        <taxon>Pleosporineae</taxon>
        <taxon>Leptosphaeriaceae</taxon>
        <taxon>Plenodomus</taxon>
    </lineage>
</organism>
<feature type="region of interest" description="Disordered" evidence="1">
    <location>
        <begin position="417"/>
        <end position="531"/>
    </location>
</feature>
<evidence type="ECO:0000313" key="3">
    <source>
        <dbReference type="Proteomes" id="UP000799423"/>
    </source>
</evidence>